<dbReference type="SUPFAM" id="SSF55729">
    <property type="entry name" value="Acyl-CoA N-acyltransferases (Nat)"/>
    <property type="match status" value="1"/>
</dbReference>
<keyword evidence="2" id="KW-1003">Cell membrane</keyword>
<keyword evidence="3 6" id="KW-0812">Transmembrane</keyword>
<comment type="subcellular location">
    <subcellularLocation>
        <location evidence="1">Cell membrane</location>
        <topology evidence="1">Multi-pass membrane protein</topology>
    </subcellularLocation>
</comment>
<dbReference type="InterPro" id="IPR051211">
    <property type="entry name" value="PG_lysyltransferase"/>
</dbReference>
<keyword evidence="5 6" id="KW-0472">Membrane</keyword>
<evidence type="ECO:0000259" key="7">
    <source>
        <dbReference type="Pfam" id="PF09924"/>
    </source>
</evidence>
<comment type="caution">
    <text evidence="8">The sequence shown here is derived from an EMBL/GenBank/DDBJ whole genome shotgun (WGS) entry which is preliminary data.</text>
</comment>
<evidence type="ECO:0000256" key="1">
    <source>
        <dbReference type="ARBA" id="ARBA00004651"/>
    </source>
</evidence>
<dbReference type="Pfam" id="PF09924">
    <property type="entry name" value="LPG_synthase_C"/>
    <property type="match status" value="1"/>
</dbReference>
<dbReference type="Proteomes" id="UP000195139">
    <property type="component" value="Unassembled WGS sequence"/>
</dbReference>
<evidence type="ECO:0000313" key="8">
    <source>
        <dbReference type="EMBL" id="MEI5995611.1"/>
    </source>
</evidence>
<evidence type="ECO:0000256" key="4">
    <source>
        <dbReference type="ARBA" id="ARBA00022989"/>
    </source>
</evidence>
<name>A0ABU8IJB8_9ENTE</name>
<feature type="domain" description="Phosphatidylglycerol lysyltransferase C-terminal" evidence="7">
    <location>
        <begin position="1"/>
        <end position="88"/>
    </location>
</feature>
<reference evidence="8" key="1">
    <citation type="submission" date="2018-07" db="EMBL/GenBank/DDBJ databases">
        <title>The Genome Sequence of Enterococcus sp. DIV0659b.</title>
        <authorList>
            <consortium name="The Broad Institute Genomics Platform"/>
            <consortium name="The Broad Institute Genomic Center for Infectious Diseases"/>
            <person name="Earl A."/>
            <person name="Manson A."/>
            <person name="Schwartman J."/>
            <person name="Gilmore M."/>
            <person name="Abouelleil A."/>
            <person name="Cao P."/>
            <person name="Chapman S."/>
            <person name="Cusick C."/>
            <person name="Shea T."/>
            <person name="Young S."/>
            <person name="Neafsey D."/>
            <person name="Nusbaum C."/>
            <person name="Birren B."/>
        </authorList>
    </citation>
    <scope>NUCLEOTIDE SEQUENCE [LARGE SCALE GENOMIC DNA]</scope>
    <source>
        <strain evidence="8">4G2_DIV0659</strain>
    </source>
</reference>
<evidence type="ECO:0000256" key="2">
    <source>
        <dbReference type="ARBA" id="ARBA00022475"/>
    </source>
</evidence>
<evidence type="ECO:0000313" key="9">
    <source>
        <dbReference type="Proteomes" id="UP000195139"/>
    </source>
</evidence>
<keyword evidence="4 6" id="KW-1133">Transmembrane helix</keyword>
<organism evidence="8 9">
    <name type="scientific">Candidatus Enterococcus mansonii</name>
    <dbReference type="NCBI Taxonomy" id="1834181"/>
    <lineage>
        <taxon>Bacteria</taxon>
        <taxon>Bacillati</taxon>
        <taxon>Bacillota</taxon>
        <taxon>Bacilli</taxon>
        <taxon>Lactobacillales</taxon>
        <taxon>Enterococcaceae</taxon>
        <taxon>Enterococcus</taxon>
    </lineage>
</organism>
<sequence>MRYSKHAPSGVMDYLFVSLFNYMNEEGMTYFNLGMAPLSNVGTSKKSFIQERIAYLVYEFGSRFYSFQGLRDYKEKYASRWIPRYTLYSRNSFIAYVMIAILMIDNAPIEKQSKIHGVHRILRNRSQR</sequence>
<feature type="transmembrane region" description="Helical" evidence="6">
    <location>
        <begin position="85"/>
        <end position="104"/>
    </location>
</feature>
<keyword evidence="9" id="KW-1185">Reference proteome</keyword>
<dbReference type="EMBL" id="NGLE02000001">
    <property type="protein sequence ID" value="MEI5995611.1"/>
    <property type="molecule type" value="Genomic_DNA"/>
</dbReference>
<evidence type="ECO:0000256" key="6">
    <source>
        <dbReference type="SAM" id="Phobius"/>
    </source>
</evidence>
<protein>
    <recommendedName>
        <fullName evidence="7">Phosphatidylglycerol lysyltransferase C-terminal domain-containing protein</fullName>
    </recommendedName>
</protein>
<dbReference type="InterPro" id="IPR024320">
    <property type="entry name" value="LPG_synthase_C"/>
</dbReference>
<evidence type="ECO:0000256" key="3">
    <source>
        <dbReference type="ARBA" id="ARBA00022692"/>
    </source>
</evidence>
<accession>A0ABU8IJB8</accession>
<dbReference type="PANTHER" id="PTHR34697:SF2">
    <property type="entry name" value="PHOSPHATIDYLGLYCEROL LYSYLTRANSFERASE"/>
    <property type="match status" value="1"/>
</dbReference>
<dbReference type="PANTHER" id="PTHR34697">
    <property type="entry name" value="PHOSPHATIDYLGLYCEROL LYSYLTRANSFERASE"/>
    <property type="match status" value="1"/>
</dbReference>
<dbReference type="InterPro" id="IPR016181">
    <property type="entry name" value="Acyl_CoA_acyltransferase"/>
</dbReference>
<gene>
    <name evidence="8" type="ORF">A5880_003202</name>
</gene>
<evidence type="ECO:0000256" key="5">
    <source>
        <dbReference type="ARBA" id="ARBA00023136"/>
    </source>
</evidence>
<proteinExistence type="predicted"/>